<proteinExistence type="inferred from homology"/>
<dbReference type="InterPro" id="IPR038765">
    <property type="entry name" value="Papain-like_cys_pep_sf"/>
</dbReference>
<comment type="similarity">
    <text evidence="1">Belongs to the arylamine N-acetyltransferase family.</text>
</comment>
<sequence>MFNVANYLETIGYAGSNEPTLDTLRAVQKQHLMSVPFDNSVNANVDRGLSVWDDVDIDPDESYESIVVGGRGGVCYELNGLFRFLLTGMGYDYQILAGAVRQVTGGFGPDLEHIFGCVRLDGELWLVDVGIAGPHYIEPLRVTSEVQELYGVRYRMFESDGYWVVQRKPKTGDWQAIYRFRMQFRDIDEWNDPDPSLVEFPPGLVAVGTFIHSRATENGQIVLIGRRCLKVADGEESVRVLVDPVEYKETVNTILNPETRGVS</sequence>
<keyword evidence="3" id="KW-1185">Reference proteome</keyword>
<dbReference type="AlphaFoldDB" id="A0A4V2ES48"/>
<evidence type="ECO:0000313" key="3">
    <source>
        <dbReference type="Proteomes" id="UP000294257"/>
    </source>
</evidence>
<dbReference type="EMBL" id="SGWQ01000007">
    <property type="protein sequence ID" value="RZS36323.1"/>
    <property type="molecule type" value="Genomic_DNA"/>
</dbReference>
<dbReference type="OrthoDB" id="7181050at2"/>
<protein>
    <submittedName>
        <fullName evidence="2">Amide synthase</fullName>
    </submittedName>
</protein>
<dbReference type="InterPro" id="IPR001447">
    <property type="entry name" value="Arylamine_N-AcTrfase"/>
</dbReference>
<dbReference type="Pfam" id="PF00797">
    <property type="entry name" value="Acetyltransf_2"/>
    <property type="match status" value="1"/>
</dbReference>
<accession>A0A4V2ES48</accession>
<gene>
    <name evidence="2" type="ORF">EV193_1074</name>
</gene>
<dbReference type="Proteomes" id="UP000294257">
    <property type="component" value="Unassembled WGS sequence"/>
</dbReference>
<reference evidence="2 3" key="1">
    <citation type="submission" date="2019-02" db="EMBL/GenBank/DDBJ databases">
        <title>Genomic Encyclopedia of Type Strains, Phase IV (KMG-IV): sequencing the most valuable type-strain genomes for metagenomic binning, comparative biology and taxonomic classification.</title>
        <authorList>
            <person name="Goeker M."/>
        </authorList>
    </citation>
    <scope>NUCLEOTIDE SEQUENCE [LARGE SCALE GENOMIC DNA]</scope>
    <source>
        <strain evidence="2 3">DSM 101727</strain>
    </source>
</reference>
<comment type="caution">
    <text evidence="2">The sequence shown here is derived from an EMBL/GenBank/DDBJ whole genome shotgun (WGS) entry which is preliminary data.</text>
</comment>
<dbReference type="PANTHER" id="PTHR11786:SF0">
    <property type="entry name" value="ARYLAMINE N-ACETYLTRANSFERASE 4-RELATED"/>
    <property type="match status" value="1"/>
</dbReference>
<dbReference type="RefSeq" id="WP_130345840.1">
    <property type="nucleotide sequence ID" value="NZ_SGWQ01000007.1"/>
</dbReference>
<dbReference type="PANTHER" id="PTHR11786">
    <property type="entry name" value="N-HYDROXYARYLAMINE O-ACETYLTRANSFERASE"/>
    <property type="match status" value="1"/>
</dbReference>
<name>A0A4V2ES48_9PSEU</name>
<dbReference type="Gene3D" id="3.30.2140.20">
    <property type="match status" value="1"/>
</dbReference>
<evidence type="ECO:0000256" key="1">
    <source>
        <dbReference type="ARBA" id="ARBA00006547"/>
    </source>
</evidence>
<evidence type="ECO:0000313" key="2">
    <source>
        <dbReference type="EMBL" id="RZS36323.1"/>
    </source>
</evidence>
<dbReference type="InterPro" id="IPR053710">
    <property type="entry name" value="Arylamine_NAT_domain_sf"/>
</dbReference>
<organism evidence="2 3">
    <name type="scientific">Herbihabitans rhizosphaerae</name>
    <dbReference type="NCBI Taxonomy" id="1872711"/>
    <lineage>
        <taxon>Bacteria</taxon>
        <taxon>Bacillati</taxon>
        <taxon>Actinomycetota</taxon>
        <taxon>Actinomycetes</taxon>
        <taxon>Pseudonocardiales</taxon>
        <taxon>Pseudonocardiaceae</taxon>
        <taxon>Herbihabitans</taxon>
    </lineage>
</organism>
<dbReference type="SUPFAM" id="SSF54001">
    <property type="entry name" value="Cysteine proteinases"/>
    <property type="match status" value="1"/>
</dbReference>
<dbReference type="GO" id="GO:0016407">
    <property type="term" value="F:acetyltransferase activity"/>
    <property type="evidence" value="ECO:0007669"/>
    <property type="project" value="InterPro"/>
</dbReference>